<dbReference type="GO" id="GO:0009055">
    <property type="term" value="F:electron transfer activity"/>
    <property type="evidence" value="ECO:0007669"/>
    <property type="project" value="InterPro"/>
</dbReference>
<sequence>MSKLKLLGIVGVISTALAMLAWGQPKPAVPTHSEDALAGLMRAKLASSQKVVEGLMASDFDLIRKGAEEMAKVCDATNWHATDDQVYSHYRAELRRTAKKLILLAEEKNLDGSSYTYMNSLTTCISCHEHCRHVLHISEKGPDLRVIPIPTTELENSSDRTRPYRR</sequence>
<accession>A0A517YAG1</accession>
<dbReference type="GO" id="GO:0005506">
    <property type="term" value="F:iron ion binding"/>
    <property type="evidence" value="ECO:0007669"/>
    <property type="project" value="InterPro"/>
</dbReference>
<gene>
    <name evidence="1" type="ORF">ETAA8_23090</name>
    <name evidence="2" type="ORF">ETAA8_65530</name>
</gene>
<dbReference type="EMBL" id="CP036274">
    <property type="protein sequence ID" value="QDU31396.1"/>
    <property type="molecule type" value="Genomic_DNA"/>
</dbReference>
<dbReference type="Proteomes" id="UP000315017">
    <property type="component" value="Chromosome"/>
</dbReference>
<keyword evidence="3" id="KW-1185">Reference proteome</keyword>
<evidence type="ECO:0000313" key="2">
    <source>
        <dbReference type="EMBL" id="QDU31396.1"/>
    </source>
</evidence>
<dbReference type="SUPFAM" id="SSF47175">
    <property type="entry name" value="Cytochromes"/>
    <property type="match status" value="1"/>
</dbReference>
<dbReference type="AlphaFoldDB" id="A0A517YAG1"/>
<dbReference type="EMBL" id="CP036274">
    <property type="protein sequence ID" value="QDU27223.1"/>
    <property type="molecule type" value="Genomic_DNA"/>
</dbReference>
<dbReference type="InterPro" id="IPR010980">
    <property type="entry name" value="Cyt_c/b562"/>
</dbReference>
<name>A0A517YAG1_9BACT</name>
<dbReference type="GO" id="GO:0020037">
    <property type="term" value="F:heme binding"/>
    <property type="evidence" value="ECO:0007669"/>
    <property type="project" value="InterPro"/>
</dbReference>
<dbReference type="KEGG" id="aagg:ETAA8_65530"/>
<dbReference type="GO" id="GO:0022900">
    <property type="term" value="P:electron transport chain"/>
    <property type="evidence" value="ECO:0007669"/>
    <property type="project" value="InterPro"/>
</dbReference>
<organism evidence="1 3">
    <name type="scientific">Anatilimnocola aggregata</name>
    <dbReference type="NCBI Taxonomy" id="2528021"/>
    <lineage>
        <taxon>Bacteria</taxon>
        <taxon>Pseudomonadati</taxon>
        <taxon>Planctomycetota</taxon>
        <taxon>Planctomycetia</taxon>
        <taxon>Pirellulales</taxon>
        <taxon>Pirellulaceae</taxon>
        <taxon>Anatilimnocola</taxon>
    </lineage>
</organism>
<evidence type="ECO:0000313" key="1">
    <source>
        <dbReference type="EMBL" id="QDU27223.1"/>
    </source>
</evidence>
<reference evidence="1 3" key="1">
    <citation type="submission" date="2019-02" db="EMBL/GenBank/DDBJ databases">
        <title>Deep-cultivation of Planctomycetes and their phenomic and genomic characterization uncovers novel biology.</title>
        <authorList>
            <person name="Wiegand S."/>
            <person name="Jogler M."/>
            <person name="Boedeker C."/>
            <person name="Pinto D."/>
            <person name="Vollmers J."/>
            <person name="Rivas-Marin E."/>
            <person name="Kohn T."/>
            <person name="Peeters S.H."/>
            <person name="Heuer A."/>
            <person name="Rast P."/>
            <person name="Oberbeckmann S."/>
            <person name="Bunk B."/>
            <person name="Jeske O."/>
            <person name="Meyerdierks A."/>
            <person name="Storesund J.E."/>
            <person name="Kallscheuer N."/>
            <person name="Luecker S."/>
            <person name="Lage O.M."/>
            <person name="Pohl T."/>
            <person name="Merkel B.J."/>
            <person name="Hornburger P."/>
            <person name="Mueller R.-W."/>
            <person name="Bruemmer F."/>
            <person name="Labrenz M."/>
            <person name="Spormann A.M."/>
            <person name="Op den Camp H."/>
            <person name="Overmann J."/>
            <person name="Amann R."/>
            <person name="Jetten M.S.M."/>
            <person name="Mascher T."/>
            <person name="Medema M.H."/>
            <person name="Devos D.P."/>
            <person name="Kaster A.-K."/>
            <person name="Ovreas L."/>
            <person name="Rohde M."/>
            <person name="Galperin M.Y."/>
            <person name="Jogler C."/>
        </authorList>
    </citation>
    <scope>NUCLEOTIDE SEQUENCE [LARGE SCALE GENOMIC DNA]</scope>
    <source>
        <strain evidence="1 3">ETA_A8</strain>
    </source>
</reference>
<evidence type="ECO:0000313" key="3">
    <source>
        <dbReference type="Proteomes" id="UP000315017"/>
    </source>
</evidence>
<dbReference type="OrthoDB" id="286349at2"/>
<proteinExistence type="predicted"/>
<dbReference type="KEGG" id="aagg:ETAA8_23090"/>
<protein>
    <submittedName>
        <fullName evidence="1">Uncharacterized protein</fullName>
    </submittedName>
</protein>
<dbReference type="RefSeq" id="WP_145088085.1">
    <property type="nucleotide sequence ID" value="NZ_CP036274.1"/>
</dbReference>